<dbReference type="InterPro" id="IPR035994">
    <property type="entry name" value="Nucleoside_phosphorylase_sf"/>
</dbReference>
<dbReference type="Pfam" id="PF24883">
    <property type="entry name" value="NPHP3_N"/>
    <property type="match status" value="1"/>
</dbReference>
<gene>
    <name evidence="3" type="ORF">GCG54_00002593</name>
</gene>
<dbReference type="Gene3D" id="3.40.50.1580">
    <property type="entry name" value="Nucleoside phosphorylase domain"/>
    <property type="match status" value="1"/>
</dbReference>
<dbReference type="InterPro" id="IPR027417">
    <property type="entry name" value="P-loop_NTPase"/>
</dbReference>
<dbReference type="Proteomes" id="UP000613401">
    <property type="component" value="Unassembled WGS sequence"/>
</dbReference>
<dbReference type="GeneID" id="69009755"/>
<dbReference type="PANTHER" id="PTHR46082:SF11">
    <property type="entry name" value="AAA+ ATPASE DOMAIN-CONTAINING PROTEIN-RELATED"/>
    <property type="match status" value="1"/>
</dbReference>
<dbReference type="EMBL" id="WVTB01000013">
    <property type="protein sequence ID" value="KAF3810141.1"/>
    <property type="molecule type" value="Genomic_DNA"/>
</dbReference>
<dbReference type="RefSeq" id="XP_045269300.1">
    <property type="nucleotide sequence ID" value="XM_045402682.1"/>
</dbReference>
<name>A0A8H4FQ19_COLGL</name>
<accession>A0A8H4FQ19</accession>
<reference evidence="3" key="2">
    <citation type="submission" date="2020-03" db="EMBL/GenBank/DDBJ databases">
        <authorList>
            <person name="Fu F.-F."/>
            <person name="Chen J."/>
        </authorList>
    </citation>
    <scope>NUCLEOTIDE SEQUENCE</scope>
    <source>
        <strain evidence="3">Lc1</strain>
    </source>
</reference>
<dbReference type="SUPFAM" id="SSF52540">
    <property type="entry name" value="P-loop containing nucleoside triphosphate hydrolases"/>
    <property type="match status" value="1"/>
</dbReference>
<evidence type="ECO:0000313" key="3">
    <source>
        <dbReference type="EMBL" id="KAF3810141.1"/>
    </source>
</evidence>
<evidence type="ECO:0000313" key="4">
    <source>
        <dbReference type="Proteomes" id="UP000613401"/>
    </source>
</evidence>
<dbReference type="GO" id="GO:0003824">
    <property type="term" value="F:catalytic activity"/>
    <property type="evidence" value="ECO:0007669"/>
    <property type="project" value="InterPro"/>
</dbReference>
<organism evidence="3 4">
    <name type="scientific">Colletotrichum gloeosporioides</name>
    <name type="common">Anthracnose fungus</name>
    <name type="synonym">Glomerella cingulata</name>
    <dbReference type="NCBI Taxonomy" id="474922"/>
    <lineage>
        <taxon>Eukaryota</taxon>
        <taxon>Fungi</taxon>
        <taxon>Dikarya</taxon>
        <taxon>Ascomycota</taxon>
        <taxon>Pezizomycotina</taxon>
        <taxon>Sordariomycetes</taxon>
        <taxon>Hypocreomycetidae</taxon>
        <taxon>Glomerellales</taxon>
        <taxon>Glomerellaceae</taxon>
        <taxon>Colletotrichum</taxon>
        <taxon>Colletotrichum gloeosporioides species complex</taxon>
    </lineage>
</organism>
<dbReference type="InterPro" id="IPR056884">
    <property type="entry name" value="NPHP3-like_N"/>
</dbReference>
<proteinExistence type="predicted"/>
<reference evidence="3" key="1">
    <citation type="journal article" date="2020" name="Phytopathology">
        <title>Genome sequence and comparative analysis of Colletotrichum gloeosporioides isolated from Liriodendron leaves.</title>
        <authorList>
            <person name="Fu F.F."/>
            <person name="Hao Z."/>
            <person name="Wang P."/>
            <person name="Lu Y."/>
            <person name="Xue L.J."/>
            <person name="Wei G."/>
            <person name="Tian Y."/>
            <person name="Baishi H."/>
            <person name="Xu H."/>
            <person name="Shi J."/>
            <person name="Cheng T."/>
            <person name="Wang G."/>
            <person name="Yi Y."/>
            <person name="Chen J."/>
        </authorList>
    </citation>
    <scope>NUCLEOTIDE SEQUENCE</scope>
    <source>
        <strain evidence="3">Lc1</strain>
    </source>
</reference>
<protein>
    <recommendedName>
        <fullName evidence="2">NACHT domain-containing protein</fullName>
    </recommendedName>
</protein>
<evidence type="ECO:0000256" key="1">
    <source>
        <dbReference type="ARBA" id="ARBA00022737"/>
    </source>
</evidence>
<dbReference type="Gene3D" id="3.40.50.300">
    <property type="entry name" value="P-loop containing nucleotide triphosphate hydrolases"/>
    <property type="match status" value="1"/>
</dbReference>
<feature type="domain" description="NACHT" evidence="2">
    <location>
        <begin position="395"/>
        <end position="541"/>
    </location>
</feature>
<dbReference type="GO" id="GO:0009116">
    <property type="term" value="P:nucleoside metabolic process"/>
    <property type="evidence" value="ECO:0007669"/>
    <property type="project" value="InterPro"/>
</dbReference>
<dbReference type="SUPFAM" id="SSF53167">
    <property type="entry name" value="Purine and uridine phosphorylases"/>
    <property type="match status" value="1"/>
</dbReference>
<dbReference type="PROSITE" id="PS50837">
    <property type="entry name" value="NACHT"/>
    <property type="match status" value="1"/>
</dbReference>
<dbReference type="InterPro" id="IPR007111">
    <property type="entry name" value="NACHT_NTPase"/>
</dbReference>
<sequence>MSDPLDYSVALICAIATTFVAARAFLEETHEPPVAVARNDNNSYVLGRIGRHNVVVATLPEGEYGTTSAAGVARDTLHSFPSIRVCLMVGIGGGAPSAKHDIRLGDVVVGNRGVSKYDFRKSMQEQTFVETGFLNLPPIPLLTATSTLEATYALEGHQLDDNIKDVIKTYPRLRKTYSRPSASSDRLYKPSVSHIGSGEPCREVCGDDVSLLELRSERKEDEDNPAIHYGRIGSSNQLINDAFFRDQLASKRDLLCFEMEAADLMNHFPCLVIHGICDYADSHKNGEWHGYAAMAAAAYAKDLLCQIPSSRIETERRITDIIGKVVEISNHNKSVMSEIKVAKRSILQDIRVQAWLSPSDTSTNRLRARKVRHQGTGKWFLENTVFMEWTTGVRQHLWLHGIPGSGKTVLSTAILDHVSQIHDHVALNFFFDFSDTSKTHIDTMYRSLAFQLYQQQEASRPVVDALFAPHDNGWKQAETEKLSKCLLAMLQASGKVYIILDALDECVNQTELLEWIQGLVSNPHFHNVQLFATSRPEEELERGIRKCISEHNCISFDKNLLNENIGPYISSRLEQS</sequence>
<keyword evidence="1" id="KW-0677">Repeat</keyword>
<keyword evidence="4" id="KW-1185">Reference proteome</keyword>
<dbReference type="PANTHER" id="PTHR46082">
    <property type="entry name" value="ATP/GTP-BINDING PROTEIN-RELATED"/>
    <property type="match status" value="1"/>
</dbReference>
<dbReference type="InterPro" id="IPR053137">
    <property type="entry name" value="NLR-like"/>
</dbReference>
<evidence type="ECO:0000259" key="2">
    <source>
        <dbReference type="PROSITE" id="PS50837"/>
    </source>
</evidence>
<dbReference type="AlphaFoldDB" id="A0A8H4FQ19"/>
<comment type="caution">
    <text evidence="3">The sequence shown here is derived from an EMBL/GenBank/DDBJ whole genome shotgun (WGS) entry which is preliminary data.</text>
</comment>